<organism evidence="1 2">
    <name type="scientific">Tenacibaculum skagerrakense</name>
    <dbReference type="NCBI Taxonomy" id="186571"/>
    <lineage>
        <taxon>Bacteria</taxon>
        <taxon>Pseudomonadati</taxon>
        <taxon>Bacteroidota</taxon>
        <taxon>Flavobacteriia</taxon>
        <taxon>Flavobacteriales</taxon>
        <taxon>Flavobacteriaceae</taxon>
        <taxon>Tenacibaculum</taxon>
    </lineage>
</organism>
<evidence type="ECO:0000313" key="1">
    <source>
        <dbReference type="EMBL" id="TCP28375.1"/>
    </source>
</evidence>
<protein>
    <submittedName>
        <fullName evidence="1">Uncharacterized protein</fullName>
    </submittedName>
</protein>
<keyword evidence="2" id="KW-1185">Reference proteome</keyword>
<accession>A0A4R2P3P0</accession>
<gene>
    <name evidence="1" type="ORF">EV195_101551</name>
</gene>
<dbReference type="EMBL" id="SLXM01000001">
    <property type="protein sequence ID" value="TCP28375.1"/>
    <property type="molecule type" value="Genomic_DNA"/>
</dbReference>
<sequence length="74" mass="8314">MKKSFFLPKGLEKFSNNQLNDLSLIKGGAIPTDDDVIYYPTSGGGGRCPYGQVWSDKLQRCIAIAEKEEEKLRF</sequence>
<proteinExistence type="predicted"/>
<name>A0A4R2P3P0_9FLAO</name>
<comment type="caution">
    <text evidence="1">The sequence shown here is derived from an EMBL/GenBank/DDBJ whole genome shotgun (WGS) entry which is preliminary data.</text>
</comment>
<dbReference type="AlphaFoldDB" id="A0A4R2P3P0"/>
<evidence type="ECO:0000313" key="2">
    <source>
        <dbReference type="Proteomes" id="UP000294564"/>
    </source>
</evidence>
<dbReference type="OrthoDB" id="1164149at2"/>
<dbReference type="Proteomes" id="UP000294564">
    <property type="component" value="Unassembled WGS sequence"/>
</dbReference>
<reference evidence="1 2" key="1">
    <citation type="submission" date="2019-03" db="EMBL/GenBank/DDBJ databases">
        <title>Genomic Encyclopedia of Type Strains, Phase IV (KMG-IV): sequencing the most valuable type-strain genomes for metagenomic binning, comparative biology and taxonomic classification.</title>
        <authorList>
            <person name="Goeker M."/>
        </authorList>
    </citation>
    <scope>NUCLEOTIDE SEQUENCE [LARGE SCALE GENOMIC DNA]</scope>
    <source>
        <strain evidence="1 2">DSM 14836</strain>
    </source>
</reference>
<dbReference type="RefSeq" id="WP_132792524.1">
    <property type="nucleotide sequence ID" value="NZ_SLXM01000001.1"/>
</dbReference>